<evidence type="ECO:0000313" key="1">
    <source>
        <dbReference type="EMBL" id="TPV47556.1"/>
    </source>
</evidence>
<accession>A0A506QPU3</accession>
<reference evidence="1 2" key="1">
    <citation type="submission" date="2019-06" db="EMBL/GenBank/DDBJ databases">
        <title>Taxogenomics and systematics of the genus Pantoea.</title>
        <authorList>
            <person name="Tambong J.T."/>
        </authorList>
    </citation>
    <scope>NUCLEOTIDE SEQUENCE [LARGE SCALE GENOMIC DNA]</scope>
    <source>
        <strain evidence="1 2">LMG 24200</strain>
    </source>
</reference>
<name>A0A506QPU3_9GAMM</name>
<dbReference type="Proteomes" id="UP000317747">
    <property type="component" value="Unassembled WGS sequence"/>
</dbReference>
<comment type="caution">
    <text evidence="1">The sequence shown here is derived from an EMBL/GenBank/DDBJ whole genome shotgun (WGS) entry which is preliminary data.</text>
</comment>
<dbReference type="RefSeq" id="WP_128085895.1">
    <property type="nucleotide sequence ID" value="NZ_CP071408.1"/>
</dbReference>
<dbReference type="AlphaFoldDB" id="A0A506QPU3"/>
<evidence type="ECO:0000313" key="2">
    <source>
        <dbReference type="Proteomes" id="UP000317747"/>
    </source>
</evidence>
<organism evidence="1 2">
    <name type="scientific">Pantoea deleyi</name>
    <dbReference type="NCBI Taxonomy" id="470932"/>
    <lineage>
        <taxon>Bacteria</taxon>
        <taxon>Pseudomonadati</taxon>
        <taxon>Pseudomonadota</taxon>
        <taxon>Gammaproteobacteria</taxon>
        <taxon>Enterobacterales</taxon>
        <taxon>Erwiniaceae</taxon>
        <taxon>Pantoea</taxon>
    </lineage>
</organism>
<sequence>MVPDSHPLLPLYGENFHTDYERHTAEAIDLLNVLSQGLCDKKLPERQRLFEIAQLSCSLWEYRTGSVQKMTPEWQVRYSHDRQRL</sequence>
<protein>
    <submittedName>
        <fullName evidence="1">Uncharacterized protein</fullName>
    </submittedName>
</protein>
<keyword evidence="2" id="KW-1185">Reference proteome</keyword>
<gene>
    <name evidence="1" type="ORF">FJW01_03600</name>
</gene>
<dbReference type="EMBL" id="VHJA01000029">
    <property type="protein sequence ID" value="TPV47556.1"/>
    <property type="molecule type" value="Genomic_DNA"/>
</dbReference>
<proteinExistence type="predicted"/>